<dbReference type="EMBL" id="JAMQYH010000001">
    <property type="protein sequence ID" value="KAJ1702677.1"/>
    <property type="molecule type" value="Genomic_DNA"/>
</dbReference>
<dbReference type="PIRSF" id="PIRSF005902">
    <property type="entry name" value="DNase_TatD"/>
    <property type="match status" value="1"/>
</dbReference>
<keyword evidence="7" id="KW-1185">Reference proteome</keyword>
<dbReference type="InterPro" id="IPR018228">
    <property type="entry name" value="DNase_TatD-rel_CS"/>
</dbReference>
<evidence type="ECO:0000256" key="5">
    <source>
        <dbReference type="PIRSR" id="PIRSR005902-1"/>
    </source>
</evidence>
<evidence type="ECO:0000256" key="3">
    <source>
        <dbReference type="ARBA" id="ARBA00022723"/>
    </source>
</evidence>
<dbReference type="SUPFAM" id="SSF51556">
    <property type="entry name" value="Metallo-dependent hydrolases"/>
    <property type="match status" value="1"/>
</dbReference>
<dbReference type="PANTHER" id="PTHR10060">
    <property type="entry name" value="TATD FAMILY DEOXYRIBONUCLEASE"/>
    <property type="match status" value="1"/>
</dbReference>
<comment type="similarity">
    <text evidence="1">Belongs to the metallo-dependent hydrolases superfamily. TatD-type hydrolase family.</text>
</comment>
<comment type="caution">
    <text evidence="6">The sequence shown here is derived from an EMBL/GenBank/DDBJ whole genome shotgun (WGS) entry which is preliminary data.</text>
</comment>
<dbReference type="FunFam" id="3.20.20.140:FF:000040">
    <property type="entry name" value="Putative tatD related deoxyribonuclease"/>
    <property type="match status" value="1"/>
</dbReference>
<gene>
    <name evidence="6" type="ORF">LUZ63_002456</name>
</gene>
<keyword evidence="2" id="KW-0540">Nuclease</keyword>
<dbReference type="OrthoDB" id="6079689at2759"/>
<feature type="binding site" evidence="5">
    <location>
        <position position="177"/>
    </location>
    <ligand>
        <name>a divalent metal cation</name>
        <dbReference type="ChEBI" id="CHEBI:60240"/>
        <label>2</label>
    </ligand>
</feature>
<keyword evidence="4" id="KW-0378">Hydrolase</keyword>
<name>A0A9Q0CYR8_9POAL</name>
<dbReference type="CDD" id="cd01310">
    <property type="entry name" value="TatD_DNAse"/>
    <property type="match status" value="1"/>
</dbReference>
<dbReference type="InterPro" id="IPR050891">
    <property type="entry name" value="TatD-type_Hydrolase"/>
</dbReference>
<organism evidence="6 7">
    <name type="scientific">Rhynchospora breviuscula</name>
    <dbReference type="NCBI Taxonomy" id="2022672"/>
    <lineage>
        <taxon>Eukaryota</taxon>
        <taxon>Viridiplantae</taxon>
        <taxon>Streptophyta</taxon>
        <taxon>Embryophyta</taxon>
        <taxon>Tracheophyta</taxon>
        <taxon>Spermatophyta</taxon>
        <taxon>Magnoliopsida</taxon>
        <taxon>Liliopsida</taxon>
        <taxon>Poales</taxon>
        <taxon>Cyperaceae</taxon>
        <taxon>Cyperoideae</taxon>
        <taxon>Rhynchosporeae</taxon>
        <taxon>Rhynchospora</taxon>
    </lineage>
</organism>
<sequence length="322" mass="35749">MSSLRIIDIAVNLTDGMFKGIYHGRQCHLADIPAVLSRAWAAGVDRIIVTGGSLEESKEALSIVETDGRLFCTVGVHPTRCQEFEESGDPEKHFQALLSLAKEGIEKGKVVAVGECGLDYDRLQFCPAEIQKKYFEKQFELAQALKLPMFLHMRAAGEDFCEIVARNKDRFTGGVAHSFTGSAEDRNRLLAFDSMFIGINGCSLKTSENLNVLKGIPIERMMIETDSPYCDIRNTHAGMTFVKSVWSAKKKEKYESDSPVKGRNEPCYVKQVLEVVAGCKGITDVEYLSKILYHNTCRVFFPQDLDTAGDSLLESGIIAENN</sequence>
<dbReference type="AlphaFoldDB" id="A0A9Q0CYR8"/>
<feature type="binding site" evidence="5">
    <location>
        <position position="226"/>
    </location>
    <ligand>
        <name>a divalent metal cation</name>
        <dbReference type="ChEBI" id="CHEBI:60240"/>
        <label>1</label>
    </ligand>
</feature>
<dbReference type="GO" id="GO:0046872">
    <property type="term" value="F:metal ion binding"/>
    <property type="evidence" value="ECO:0007669"/>
    <property type="project" value="UniProtKB-KW"/>
</dbReference>
<feature type="binding site" evidence="5">
    <location>
        <position position="115"/>
    </location>
    <ligand>
        <name>a divalent metal cation</name>
        <dbReference type="ChEBI" id="CHEBI:60240"/>
        <label>1</label>
    </ligand>
</feature>
<evidence type="ECO:0000313" key="6">
    <source>
        <dbReference type="EMBL" id="KAJ1702677.1"/>
    </source>
</evidence>
<evidence type="ECO:0000313" key="7">
    <source>
        <dbReference type="Proteomes" id="UP001151287"/>
    </source>
</evidence>
<evidence type="ECO:0000256" key="2">
    <source>
        <dbReference type="ARBA" id="ARBA00022722"/>
    </source>
</evidence>
<dbReference type="GO" id="GO:0008296">
    <property type="term" value="F:3'-5'-DNA exonuclease activity"/>
    <property type="evidence" value="ECO:0007669"/>
    <property type="project" value="TreeGrafter"/>
</dbReference>
<dbReference type="PANTHER" id="PTHR10060:SF15">
    <property type="entry name" value="DEOXYRIBONUCLEASE TATDN1"/>
    <property type="match status" value="1"/>
</dbReference>
<evidence type="ECO:0000256" key="1">
    <source>
        <dbReference type="ARBA" id="ARBA00009275"/>
    </source>
</evidence>
<proteinExistence type="inferred from homology"/>
<protein>
    <submittedName>
        <fullName evidence="6">Uncharacterized protein</fullName>
    </submittedName>
</protein>
<reference evidence="6" key="1">
    <citation type="journal article" date="2022" name="Cell">
        <title>Repeat-based holocentromeres influence genome architecture and karyotype evolution.</title>
        <authorList>
            <person name="Hofstatter P.G."/>
            <person name="Thangavel G."/>
            <person name="Lux T."/>
            <person name="Neumann P."/>
            <person name="Vondrak T."/>
            <person name="Novak P."/>
            <person name="Zhang M."/>
            <person name="Costa L."/>
            <person name="Castellani M."/>
            <person name="Scott A."/>
            <person name="Toegelov H."/>
            <person name="Fuchs J."/>
            <person name="Mata-Sucre Y."/>
            <person name="Dias Y."/>
            <person name="Vanzela A.L.L."/>
            <person name="Huettel B."/>
            <person name="Almeida C.C.S."/>
            <person name="Simkova H."/>
            <person name="Souza G."/>
            <person name="Pedrosa-Harand A."/>
            <person name="Macas J."/>
            <person name="Mayer K.F.X."/>
            <person name="Houben A."/>
            <person name="Marques A."/>
        </authorList>
    </citation>
    <scope>NUCLEOTIDE SEQUENCE</scope>
    <source>
        <strain evidence="6">RhyBre1mFocal</strain>
    </source>
</reference>
<feature type="binding site" evidence="5">
    <location>
        <position position="152"/>
    </location>
    <ligand>
        <name>a divalent metal cation</name>
        <dbReference type="ChEBI" id="CHEBI:60240"/>
        <label>2</label>
    </ligand>
</feature>
<accession>A0A9Q0CYR8</accession>
<dbReference type="InterPro" id="IPR001130">
    <property type="entry name" value="TatD-like"/>
</dbReference>
<dbReference type="Gene3D" id="3.20.20.140">
    <property type="entry name" value="Metal-dependent hydrolases"/>
    <property type="match status" value="1"/>
</dbReference>
<dbReference type="GO" id="GO:0005829">
    <property type="term" value="C:cytosol"/>
    <property type="evidence" value="ECO:0007669"/>
    <property type="project" value="TreeGrafter"/>
</dbReference>
<dbReference type="Proteomes" id="UP001151287">
    <property type="component" value="Unassembled WGS sequence"/>
</dbReference>
<dbReference type="Pfam" id="PF01026">
    <property type="entry name" value="TatD_DNase"/>
    <property type="match status" value="1"/>
</dbReference>
<evidence type="ECO:0000256" key="4">
    <source>
        <dbReference type="ARBA" id="ARBA00022801"/>
    </source>
</evidence>
<feature type="binding site" evidence="5">
    <location>
        <position position="28"/>
    </location>
    <ligand>
        <name>a divalent metal cation</name>
        <dbReference type="ChEBI" id="CHEBI:60240"/>
        <label>1</label>
    </ligand>
</feature>
<dbReference type="InterPro" id="IPR032466">
    <property type="entry name" value="Metal_Hydrolase"/>
</dbReference>
<keyword evidence="3 5" id="KW-0479">Metal-binding</keyword>
<dbReference type="PROSITE" id="PS01090">
    <property type="entry name" value="TATD_2"/>
    <property type="match status" value="1"/>
</dbReference>